<dbReference type="PANTHER" id="PTHR14389">
    <property type="entry name" value="SI:CH1073-475A24.1"/>
    <property type="match status" value="1"/>
</dbReference>
<name>A0A8C7IL15_ONCKI</name>
<dbReference type="GO" id="GO:0006260">
    <property type="term" value="P:DNA replication"/>
    <property type="evidence" value="ECO:0007669"/>
    <property type="project" value="TreeGrafter"/>
</dbReference>
<sequence length="684" mass="77645">MKLNVLFMTMLQLGDTNSFYIIFFFLPNYPKCTIDGMTLLSTTMDLIMLNHFTGHFTGPMAAVVKSEPLESDIYPEMEHCHSFSFSCPTHKITKEEITCTKPGTIWRALETNDTFKELNQMDRKTPKGKDIVIKSCKGYIVKHFPCWLIKEDDRLTIEIVTHATDEPAGVTDQETDDYVTFSVETTGGKNSKSKQILGNKQLESYGPLCVYAKQKDEVKKALRNDGRFSNIVFEQKCQLSDRSTGSMVSMGQIAIKLNGRNFEMCLTKQKEKMANKMETSESTIKTKNIITTHTSLFNPSPDSEGDGTQMPPSTLTTETSDVGESSSRRKQKRKCIPVPKHGEILTILRNQFDDLVKQMESRREYSQQKIFPEELDLIKQEFGKIRQKFSEVHRVKKLIELGASVCQVIVEGVQGVQGTGFVLFDNYILTNAHLFGENVRENLQLLVDVSVKFNYENPNGADVNVFRAKTLLIDFQYGHQGKHYIDYAILEIVPQNKKQQKKVPPGLLREYGPVPACGGACLIGHPGGLVKQMEPTSIIGSEIREEAANKYKREKGHAIFTINDALEKQKKRYEEVMQENKDDFVTYNTSFFHGSSGSPVFDELGRVFGIHTGGFEYEDKRTQSKQSVLEYALPLLTILRNFVIRLEEDNNQAVLKRVKEEAQKNLFLFDALFKTNGDEPMDMS</sequence>
<feature type="compositionally biased region" description="Polar residues" evidence="1">
    <location>
        <begin position="310"/>
        <end position="325"/>
    </location>
</feature>
<dbReference type="GO" id="GO:0000785">
    <property type="term" value="C:chromatin"/>
    <property type="evidence" value="ECO:0007669"/>
    <property type="project" value="TreeGrafter"/>
</dbReference>
<dbReference type="Proteomes" id="UP000694557">
    <property type="component" value="Unassembled WGS sequence"/>
</dbReference>
<dbReference type="InterPro" id="IPR043504">
    <property type="entry name" value="Peptidase_S1_PA_chymotrypsin"/>
</dbReference>
<gene>
    <name evidence="2" type="primary">LOC109882531</name>
</gene>
<dbReference type="GO" id="GO:0005634">
    <property type="term" value="C:nucleus"/>
    <property type="evidence" value="ECO:0007669"/>
    <property type="project" value="TreeGrafter"/>
</dbReference>
<dbReference type="PANTHER" id="PTHR14389:SF3">
    <property type="entry name" value="PROTEIN FAM111A-LIKE"/>
    <property type="match status" value="1"/>
</dbReference>
<dbReference type="SUPFAM" id="SSF50494">
    <property type="entry name" value="Trypsin-like serine proteases"/>
    <property type="match status" value="1"/>
</dbReference>
<evidence type="ECO:0000313" key="2">
    <source>
        <dbReference type="Ensembl" id="ENSOKIP00005074460.1"/>
    </source>
</evidence>
<protein>
    <submittedName>
        <fullName evidence="2">Protein FAM111A</fullName>
    </submittedName>
</protein>
<keyword evidence="3" id="KW-1185">Reference proteome</keyword>
<accession>A0A8C7IL15</accession>
<dbReference type="Pfam" id="PF13365">
    <property type="entry name" value="Trypsin_2"/>
    <property type="match status" value="1"/>
</dbReference>
<proteinExistence type="predicted"/>
<feature type="region of interest" description="Disordered" evidence="1">
    <location>
        <begin position="296"/>
        <end position="334"/>
    </location>
</feature>
<evidence type="ECO:0000313" key="3">
    <source>
        <dbReference type="Proteomes" id="UP000694557"/>
    </source>
</evidence>
<dbReference type="Gene3D" id="2.40.10.10">
    <property type="entry name" value="Trypsin-like serine proteases"/>
    <property type="match status" value="2"/>
</dbReference>
<dbReference type="InterPro" id="IPR009003">
    <property type="entry name" value="Peptidase_S1_PA"/>
</dbReference>
<dbReference type="GeneTree" id="ENSGT00390000005182"/>
<organism evidence="2 3">
    <name type="scientific">Oncorhynchus kisutch</name>
    <name type="common">Coho salmon</name>
    <name type="synonym">Salmo kisutch</name>
    <dbReference type="NCBI Taxonomy" id="8019"/>
    <lineage>
        <taxon>Eukaryota</taxon>
        <taxon>Metazoa</taxon>
        <taxon>Chordata</taxon>
        <taxon>Craniata</taxon>
        <taxon>Vertebrata</taxon>
        <taxon>Euteleostomi</taxon>
        <taxon>Actinopterygii</taxon>
        <taxon>Neopterygii</taxon>
        <taxon>Teleostei</taxon>
        <taxon>Protacanthopterygii</taxon>
        <taxon>Salmoniformes</taxon>
        <taxon>Salmonidae</taxon>
        <taxon>Salmoninae</taxon>
        <taxon>Oncorhynchus</taxon>
    </lineage>
</organism>
<dbReference type="AlphaFoldDB" id="A0A8C7IL15"/>
<evidence type="ECO:0000256" key="1">
    <source>
        <dbReference type="SAM" id="MobiDB-lite"/>
    </source>
</evidence>
<dbReference type="Ensembl" id="ENSOKIT00005079340.1">
    <property type="protein sequence ID" value="ENSOKIP00005074460.1"/>
    <property type="gene ID" value="ENSOKIG00005032147.1"/>
</dbReference>
<reference evidence="2" key="2">
    <citation type="submission" date="2025-09" db="UniProtKB">
        <authorList>
            <consortium name="Ensembl"/>
        </authorList>
    </citation>
    <scope>IDENTIFICATION</scope>
</reference>
<reference evidence="2" key="1">
    <citation type="submission" date="2025-08" db="UniProtKB">
        <authorList>
            <consortium name="Ensembl"/>
        </authorList>
    </citation>
    <scope>IDENTIFICATION</scope>
</reference>